<evidence type="ECO:0000256" key="5">
    <source>
        <dbReference type="ARBA" id="ARBA00022692"/>
    </source>
</evidence>
<evidence type="ECO:0000256" key="2">
    <source>
        <dbReference type="ARBA" id="ARBA00008388"/>
    </source>
</evidence>
<name>A0A9Q0RSF2_9DIPT</name>
<dbReference type="Pfam" id="PF01786">
    <property type="entry name" value="AOX"/>
    <property type="match status" value="1"/>
</dbReference>
<comment type="similarity">
    <text evidence="2">Belongs to the alternative oxidase family.</text>
</comment>
<dbReference type="InterPro" id="IPR002680">
    <property type="entry name" value="AOX"/>
</dbReference>
<dbReference type="InterPro" id="IPR038659">
    <property type="entry name" value="AOX_sf"/>
</dbReference>
<keyword evidence="10 18" id="KW-1133">Transmembrane helix</keyword>
<evidence type="ECO:0000256" key="14">
    <source>
        <dbReference type="ARBA" id="ARBA00023136"/>
    </source>
</evidence>
<dbReference type="OrthoDB" id="7772794at2759"/>
<feature type="binding site" evidence="16">
    <location>
        <position position="192"/>
    </location>
    <ligand>
        <name>Fe cation</name>
        <dbReference type="ChEBI" id="CHEBI:24875"/>
        <label>2</label>
    </ligand>
</feature>
<dbReference type="AlphaFoldDB" id="A0A9Q0RSF2"/>
<feature type="binding site" evidence="16">
    <location>
        <position position="298"/>
    </location>
    <ligand>
        <name>Fe cation</name>
        <dbReference type="ChEBI" id="CHEBI:24875"/>
        <label>1</label>
    </ligand>
</feature>
<evidence type="ECO:0000256" key="16">
    <source>
        <dbReference type="PIRSR" id="PIRSR005229-1"/>
    </source>
</evidence>
<evidence type="ECO:0000256" key="4">
    <source>
        <dbReference type="ARBA" id="ARBA00022660"/>
    </source>
</evidence>
<feature type="binding site" evidence="16">
    <location>
        <position position="298"/>
    </location>
    <ligand>
        <name>Fe cation</name>
        <dbReference type="ChEBI" id="CHEBI:24875"/>
        <label>2</label>
    </ligand>
</feature>
<keyword evidence="5 18" id="KW-0812">Transmembrane</keyword>
<dbReference type="Gene3D" id="1.20.1260.140">
    <property type="entry name" value="Alternative oxidase"/>
    <property type="match status" value="1"/>
</dbReference>
<keyword evidence="20" id="KW-1185">Reference proteome</keyword>
<protein>
    <submittedName>
        <fullName evidence="19">Alternative oxidase, mitochondrial</fullName>
    </submittedName>
</protein>
<evidence type="ECO:0000256" key="18">
    <source>
        <dbReference type="SAM" id="Phobius"/>
    </source>
</evidence>
<accession>A0A9Q0RSF2</accession>
<sequence length="329" mass="37232">MLVRPAFCSYLSKSPALINLLRTSFGLTNQLPVASFASKASSTNANDSANPKESVPNPGDVHFKLSAGEHPLGNENVKKVRRYYWDNPIPHTVYSESDLQVEKTHHQPKKIHEHLAAFAVKCMRGGFDIASRYKGPGGEMTKRDWLNRCLFLETVAGVPGMVAGMARHLKSLRSMNRDYGWIHTLLEEAENERMHLLIFMKMKDPGLMFRMMVIGAQGVFFNAFFLTYLITPKTCHRFVGYLEEEAVKTYTGLLDDMNGPEHLRNWGDEAAPAIAVNYYKLDQNATVRDVIKCIRADEAHHRDVNHSFAGLDPDLDPNPFLLKKLKEKK</sequence>
<dbReference type="GO" id="GO:0005743">
    <property type="term" value="C:mitochondrial inner membrane"/>
    <property type="evidence" value="ECO:0007669"/>
    <property type="project" value="UniProtKB-SubCell"/>
</dbReference>
<evidence type="ECO:0000256" key="7">
    <source>
        <dbReference type="ARBA" id="ARBA00022792"/>
    </source>
</evidence>
<dbReference type="EMBL" id="WJQU01003500">
    <property type="protein sequence ID" value="KAJ6624288.1"/>
    <property type="molecule type" value="Genomic_DNA"/>
</dbReference>
<keyword evidence="12 16" id="KW-0408">Iron</keyword>
<dbReference type="GO" id="GO:0046872">
    <property type="term" value="F:metal ion binding"/>
    <property type="evidence" value="ECO:0007669"/>
    <property type="project" value="UniProtKB-KW"/>
</dbReference>
<organism evidence="19 20">
    <name type="scientific">Pseudolycoriella hygida</name>
    <dbReference type="NCBI Taxonomy" id="35572"/>
    <lineage>
        <taxon>Eukaryota</taxon>
        <taxon>Metazoa</taxon>
        <taxon>Ecdysozoa</taxon>
        <taxon>Arthropoda</taxon>
        <taxon>Hexapoda</taxon>
        <taxon>Insecta</taxon>
        <taxon>Pterygota</taxon>
        <taxon>Neoptera</taxon>
        <taxon>Endopterygota</taxon>
        <taxon>Diptera</taxon>
        <taxon>Nematocera</taxon>
        <taxon>Sciaroidea</taxon>
        <taxon>Sciaridae</taxon>
        <taxon>Pseudolycoriella</taxon>
    </lineage>
</organism>
<feature type="transmembrane region" description="Helical" evidence="18">
    <location>
        <begin position="207"/>
        <end position="230"/>
    </location>
</feature>
<evidence type="ECO:0000313" key="20">
    <source>
        <dbReference type="Proteomes" id="UP001151699"/>
    </source>
</evidence>
<dbReference type="PANTHER" id="PTHR31803">
    <property type="entry name" value="ALTERNATIVE OXIDASE"/>
    <property type="match status" value="1"/>
</dbReference>
<keyword evidence="11" id="KW-0560">Oxidoreductase</keyword>
<dbReference type="CDD" id="cd01053">
    <property type="entry name" value="AOX"/>
    <property type="match status" value="1"/>
</dbReference>
<feature type="binding site" evidence="16">
    <location>
        <position position="243"/>
    </location>
    <ligand>
        <name>Fe cation</name>
        <dbReference type="ChEBI" id="CHEBI:24875"/>
        <label>2</label>
    </ligand>
</feature>
<evidence type="ECO:0000256" key="15">
    <source>
        <dbReference type="ARBA" id="ARBA00025285"/>
    </source>
</evidence>
<keyword evidence="7" id="KW-0999">Mitochondrion inner membrane</keyword>
<evidence type="ECO:0000256" key="1">
    <source>
        <dbReference type="ARBA" id="ARBA00004273"/>
    </source>
</evidence>
<evidence type="ECO:0000256" key="12">
    <source>
        <dbReference type="ARBA" id="ARBA00023004"/>
    </source>
</evidence>
<keyword evidence="4" id="KW-0679">Respiratory chain</keyword>
<gene>
    <name evidence="19" type="primary">alxA</name>
    <name evidence="19" type="ORF">Bhyg_17553</name>
</gene>
<keyword evidence="8" id="KW-0809">Transit peptide</keyword>
<feature type="binding site" evidence="16">
    <location>
        <position position="195"/>
    </location>
    <ligand>
        <name>Fe cation</name>
        <dbReference type="ChEBI" id="CHEBI:24875"/>
        <label>1</label>
    </ligand>
</feature>
<keyword evidence="6 16" id="KW-0479">Metal-binding</keyword>
<comment type="function">
    <text evidence="15">Catalyzes cyanide-resistant oxygen consumption. May increase respiration when the cytochrome respiratory pathway is restricted, or in response to low temperatures.</text>
</comment>
<keyword evidence="3" id="KW-0813">Transport</keyword>
<dbReference type="PIRSF" id="PIRSF005229">
    <property type="entry name" value="AOX"/>
    <property type="match status" value="1"/>
</dbReference>
<dbReference type="GO" id="GO:0009916">
    <property type="term" value="F:alternative oxidase activity"/>
    <property type="evidence" value="ECO:0007669"/>
    <property type="project" value="InterPro"/>
</dbReference>
<comment type="subcellular location">
    <subcellularLocation>
        <location evidence="1">Mitochondrion inner membrane</location>
    </subcellularLocation>
</comment>
<dbReference type="SMR" id="A0A9Q0RSF2"/>
<feature type="region of interest" description="Disordered" evidence="17">
    <location>
        <begin position="41"/>
        <end position="61"/>
    </location>
</feature>
<evidence type="ECO:0000313" key="19">
    <source>
        <dbReference type="EMBL" id="KAJ6624288.1"/>
    </source>
</evidence>
<feature type="compositionally biased region" description="Polar residues" evidence="17">
    <location>
        <begin position="41"/>
        <end position="51"/>
    </location>
</feature>
<evidence type="ECO:0000256" key="11">
    <source>
        <dbReference type="ARBA" id="ARBA00023002"/>
    </source>
</evidence>
<evidence type="ECO:0000256" key="9">
    <source>
        <dbReference type="ARBA" id="ARBA00022982"/>
    </source>
</evidence>
<reference evidence="19" key="1">
    <citation type="submission" date="2022-07" db="EMBL/GenBank/DDBJ databases">
        <authorList>
            <person name="Trinca V."/>
            <person name="Uliana J.V.C."/>
            <person name="Torres T.T."/>
            <person name="Ward R.J."/>
            <person name="Monesi N."/>
        </authorList>
    </citation>
    <scope>NUCLEOTIDE SEQUENCE</scope>
    <source>
        <strain evidence="19">HSMRA1968</strain>
        <tissue evidence="19">Whole embryos</tissue>
    </source>
</reference>
<comment type="cofactor">
    <cofactor evidence="16">
        <name>Fe cation</name>
        <dbReference type="ChEBI" id="CHEBI:24875"/>
    </cofactor>
    <text evidence="16">Binds 2 iron ions per subunit.</text>
</comment>
<keyword evidence="9" id="KW-0249">Electron transport</keyword>
<evidence type="ECO:0000256" key="10">
    <source>
        <dbReference type="ARBA" id="ARBA00022989"/>
    </source>
</evidence>
<proteinExistence type="inferred from homology"/>
<keyword evidence="13" id="KW-0496">Mitochondrion</keyword>
<dbReference type="GO" id="GO:0010230">
    <property type="term" value="P:alternative respiration"/>
    <property type="evidence" value="ECO:0007669"/>
    <property type="project" value="TreeGrafter"/>
</dbReference>
<evidence type="ECO:0000256" key="3">
    <source>
        <dbReference type="ARBA" id="ARBA00022448"/>
    </source>
</evidence>
<keyword evidence="14 18" id="KW-0472">Membrane</keyword>
<feature type="binding site" evidence="16">
    <location>
        <position position="192"/>
    </location>
    <ligand>
        <name>Fe cation</name>
        <dbReference type="ChEBI" id="CHEBI:24875"/>
        <label>1</label>
    </ligand>
</feature>
<evidence type="ECO:0000256" key="8">
    <source>
        <dbReference type="ARBA" id="ARBA00022946"/>
    </source>
</evidence>
<feature type="binding site" evidence="16">
    <location>
        <position position="153"/>
    </location>
    <ligand>
        <name>Fe cation</name>
        <dbReference type="ChEBI" id="CHEBI:24875"/>
        <label>1</label>
    </ligand>
</feature>
<evidence type="ECO:0000256" key="17">
    <source>
        <dbReference type="SAM" id="MobiDB-lite"/>
    </source>
</evidence>
<dbReference type="FunFam" id="1.20.1260.140:FF:000002">
    <property type="entry name" value="Alternative oxidase"/>
    <property type="match status" value="1"/>
</dbReference>
<dbReference type="Proteomes" id="UP001151699">
    <property type="component" value="Unassembled WGS sequence"/>
</dbReference>
<evidence type="ECO:0000256" key="6">
    <source>
        <dbReference type="ARBA" id="ARBA00022723"/>
    </source>
</evidence>
<feature type="binding site" evidence="16">
    <location>
        <position position="301"/>
    </location>
    <ligand>
        <name>Fe cation</name>
        <dbReference type="ChEBI" id="CHEBI:24875"/>
        <label>2</label>
    </ligand>
</feature>
<comment type="caution">
    <text evidence="19">The sequence shown here is derived from an EMBL/GenBank/DDBJ whole genome shotgun (WGS) entry which is preliminary data.</text>
</comment>
<dbReference type="PANTHER" id="PTHR31803:SF3">
    <property type="entry name" value="ALTERNATIVE OXIDASE"/>
    <property type="match status" value="1"/>
</dbReference>
<evidence type="ECO:0000256" key="13">
    <source>
        <dbReference type="ARBA" id="ARBA00023128"/>
    </source>
</evidence>